<protein>
    <submittedName>
        <fullName evidence="1">Uncharacterized protein</fullName>
    </submittedName>
</protein>
<comment type="caution">
    <text evidence="1">The sequence shown here is derived from an EMBL/GenBank/DDBJ whole genome shotgun (WGS) entry which is preliminary data.</text>
</comment>
<dbReference type="Proteomes" id="UP001295462">
    <property type="component" value="Unassembled WGS sequence"/>
</dbReference>
<organism evidence="1 2">
    <name type="scientific">Vibrio jasicida</name>
    <dbReference type="NCBI Taxonomy" id="766224"/>
    <lineage>
        <taxon>Bacteria</taxon>
        <taxon>Pseudomonadati</taxon>
        <taxon>Pseudomonadota</taxon>
        <taxon>Gammaproteobacteria</taxon>
        <taxon>Vibrionales</taxon>
        <taxon>Vibrionaceae</taxon>
        <taxon>Vibrio</taxon>
    </lineage>
</organism>
<gene>
    <name evidence="1" type="ORF">THF1A12_10458</name>
</gene>
<sequence length="107" mass="11553">MRRIMSFFVMGVLLWSPVSFGASTYLSGNIKNLTTTTQGLLIMLDTGLPDNCEGSPYGWMLVKQEFSAMTSTTLALWIAGKRSVTVYTSGIQSGSSFCVINQVDPAG</sequence>
<evidence type="ECO:0000313" key="2">
    <source>
        <dbReference type="Proteomes" id="UP001295462"/>
    </source>
</evidence>
<dbReference type="AlphaFoldDB" id="A0AAU9QDR4"/>
<dbReference type="RefSeq" id="WP_409588017.1">
    <property type="nucleotide sequence ID" value="NZ_CAKMTZ010000001.1"/>
</dbReference>
<accession>A0AAU9QDR4</accession>
<reference evidence="1" key="1">
    <citation type="submission" date="2022-01" db="EMBL/GenBank/DDBJ databases">
        <authorList>
            <person name="Lagorce A."/>
        </authorList>
    </citation>
    <scope>NUCLEOTIDE SEQUENCE</scope>
    <source>
        <strain evidence="1">Th15_F1_A12</strain>
    </source>
</reference>
<proteinExistence type="predicted"/>
<name>A0AAU9QDR4_9VIBR</name>
<dbReference type="EMBL" id="CAKMUD010000001">
    <property type="protein sequence ID" value="CAH1566212.1"/>
    <property type="molecule type" value="Genomic_DNA"/>
</dbReference>
<evidence type="ECO:0000313" key="1">
    <source>
        <dbReference type="EMBL" id="CAH1566212.1"/>
    </source>
</evidence>